<dbReference type="Gene3D" id="3.40.50.2300">
    <property type="match status" value="2"/>
</dbReference>
<keyword evidence="3" id="KW-0804">Transcription</keyword>
<dbReference type="PROSITE" id="PS50932">
    <property type="entry name" value="HTH_LACI_2"/>
    <property type="match status" value="1"/>
</dbReference>
<dbReference type="EMBL" id="CP117811">
    <property type="protein sequence ID" value="WDE95740.1"/>
    <property type="molecule type" value="Genomic_DNA"/>
</dbReference>
<sequence length="334" mass="37121">MASLKDIAEKTGVSIRTVNRALKGDEKIKEATKKIVLAAAKELNYIPNLAARALKSGGGYEVIAVINNLHEMHLRKFAAMEKVLREKELLLSIFIVEDENCCEDLLKRLSLSRPAGAVLMADYDNQEQYDLIKGLWKIFDQQDIPCLGIDLDFEGMSQVILDRSKAIYDSITYLQQKGYKDIAYAGIEGAFGNDERIEGYKKAVKTHSLKENIFLAPLAVGDEARVESGKLAMEHFAKFAKRPQAIQFFTDMMAVSALQYCQQNGIKVPEDLAIIGFDNQPITAFTQPPLTTISQPVERVGEISGKLLCDLIKSSNSVSYTKFVDADLVERAST</sequence>
<dbReference type="PANTHER" id="PTHR30146:SF109">
    <property type="entry name" value="HTH-TYPE TRANSCRIPTIONAL REGULATOR GALS"/>
    <property type="match status" value="1"/>
</dbReference>
<reference evidence="5 6" key="1">
    <citation type="submission" date="2023-02" db="EMBL/GenBank/DDBJ databases">
        <title>Genome sequence of Lentisphaera profundi SAORIC-696.</title>
        <authorList>
            <person name="Kim e."/>
            <person name="Cho J.-C."/>
            <person name="Choi A."/>
            <person name="Kang I."/>
        </authorList>
    </citation>
    <scope>NUCLEOTIDE SEQUENCE [LARGE SCALE GENOMIC DNA]</scope>
    <source>
        <strain evidence="5 6">SAORIC-696</strain>
    </source>
</reference>
<evidence type="ECO:0000313" key="6">
    <source>
        <dbReference type="Proteomes" id="UP001214250"/>
    </source>
</evidence>
<evidence type="ECO:0000256" key="3">
    <source>
        <dbReference type="ARBA" id="ARBA00023163"/>
    </source>
</evidence>
<dbReference type="SMART" id="SM00354">
    <property type="entry name" value="HTH_LACI"/>
    <property type="match status" value="1"/>
</dbReference>
<evidence type="ECO:0000256" key="2">
    <source>
        <dbReference type="ARBA" id="ARBA00023125"/>
    </source>
</evidence>
<dbReference type="InterPro" id="IPR000843">
    <property type="entry name" value="HTH_LacI"/>
</dbReference>
<evidence type="ECO:0000256" key="1">
    <source>
        <dbReference type="ARBA" id="ARBA00023015"/>
    </source>
</evidence>
<dbReference type="Pfam" id="PF13377">
    <property type="entry name" value="Peripla_BP_3"/>
    <property type="match status" value="1"/>
</dbReference>
<keyword evidence="1" id="KW-0805">Transcription regulation</keyword>
<dbReference type="SUPFAM" id="SSF47413">
    <property type="entry name" value="lambda repressor-like DNA-binding domains"/>
    <property type="match status" value="1"/>
</dbReference>
<proteinExistence type="predicted"/>
<feature type="domain" description="HTH lacI-type" evidence="4">
    <location>
        <begin position="2"/>
        <end position="56"/>
    </location>
</feature>
<dbReference type="Proteomes" id="UP001214250">
    <property type="component" value="Chromosome 1"/>
</dbReference>
<dbReference type="GO" id="GO:0003677">
    <property type="term" value="F:DNA binding"/>
    <property type="evidence" value="ECO:0007669"/>
    <property type="project" value="UniProtKB-KW"/>
</dbReference>
<dbReference type="InterPro" id="IPR028082">
    <property type="entry name" value="Peripla_BP_I"/>
</dbReference>
<evidence type="ECO:0000259" key="4">
    <source>
        <dbReference type="PROSITE" id="PS50932"/>
    </source>
</evidence>
<dbReference type="CDD" id="cd06267">
    <property type="entry name" value="PBP1_LacI_sugar_binding-like"/>
    <property type="match status" value="1"/>
</dbReference>
<protein>
    <submittedName>
        <fullName evidence="5">LacI family DNA-binding transcriptional regulator</fullName>
    </submittedName>
</protein>
<name>A0ABY7VR78_9BACT</name>
<evidence type="ECO:0000313" key="5">
    <source>
        <dbReference type="EMBL" id="WDE95740.1"/>
    </source>
</evidence>
<dbReference type="InterPro" id="IPR010982">
    <property type="entry name" value="Lambda_DNA-bd_dom_sf"/>
</dbReference>
<dbReference type="Gene3D" id="1.10.260.40">
    <property type="entry name" value="lambda repressor-like DNA-binding domains"/>
    <property type="match status" value="1"/>
</dbReference>
<dbReference type="CDD" id="cd01392">
    <property type="entry name" value="HTH_LacI"/>
    <property type="match status" value="1"/>
</dbReference>
<dbReference type="PROSITE" id="PS00356">
    <property type="entry name" value="HTH_LACI_1"/>
    <property type="match status" value="1"/>
</dbReference>
<keyword evidence="2 5" id="KW-0238">DNA-binding</keyword>
<organism evidence="5 6">
    <name type="scientific">Lentisphaera profundi</name>
    <dbReference type="NCBI Taxonomy" id="1658616"/>
    <lineage>
        <taxon>Bacteria</taxon>
        <taxon>Pseudomonadati</taxon>
        <taxon>Lentisphaerota</taxon>
        <taxon>Lentisphaeria</taxon>
        <taxon>Lentisphaerales</taxon>
        <taxon>Lentisphaeraceae</taxon>
        <taxon>Lentisphaera</taxon>
    </lineage>
</organism>
<dbReference type="PANTHER" id="PTHR30146">
    <property type="entry name" value="LACI-RELATED TRANSCRIPTIONAL REPRESSOR"/>
    <property type="match status" value="1"/>
</dbReference>
<gene>
    <name evidence="5" type="ORF">PQO03_08430</name>
</gene>
<keyword evidence="6" id="KW-1185">Reference proteome</keyword>
<dbReference type="InterPro" id="IPR046335">
    <property type="entry name" value="LacI/GalR-like_sensor"/>
</dbReference>
<dbReference type="Pfam" id="PF00356">
    <property type="entry name" value="LacI"/>
    <property type="match status" value="1"/>
</dbReference>
<dbReference type="RefSeq" id="WP_274149481.1">
    <property type="nucleotide sequence ID" value="NZ_CP117811.1"/>
</dbReference>
<dbReference type="SUPFAM" id="SSF53822">
    <property type="entry name" value="Periplasmic binding protein-like I"/>
    <property type="match status" value="1"/>
</dbReference>
<accession>A0ABY7VR78</accession>